<name>A0ABT4QXE6_9HYPH</name>
<evidence type="ECO:0008006" key="3">
    <source>
        <dbReference type="Google" id="ProtNLM"/>
    </source>
</evidence>
<evidence type="ECO:0000313" key="1">
    <source>
        <dbReference type="EMBL" id="MCZ8546267.1"/>
    </source>
</evidence>
<gene>
    <name evidence="1" type="ORF">OOJ09_18925</name>
</gene>
<sequence>MSAFYSVAFHDRIEILTDGVFYHPDGTLLAIMEKVWRHPNLPVAIVGRGSFELQAYAETVLAWEIPSVDDLLVRATALMLRMQEFERSDQFEALIAGISETGGPLMLYFSTAKAYAELEPWTPYFVGPAFGGGPVPAADDLVGLDLMAGLAACGVQLFEAMRKVPGPNPTKPGLPEVYGIGGHVDLTVVDASGARTTRLHAWPEDVVGYKIAPASVLREAA</sequence>
<protein>
    <recommendedName>
        <fullName evidence="3">Proteasome subunit beta</fullName>
    </recommendedName>
</protein>
<evidence type="ECO:0000313" key="2">
    <source>
        <dbReference type="Proteomes" id="UP001152178"/>
    </source>
</evidence>
<comment type="caution">
    <text evidence="1">The sequence shown here is derived from an EMBL/GenBank/DDBJ whole genome shotgun (WGS) entry which is preliminary data.</text>
</comment>
<accession>A0ABT4QXE6</accession>
<dbReference type="Proteomes" id="UP001152178">
    <property type="component" value="Unassembled WGS sequence"/>
</dbReference>
<proteinExistence type="predicted"/>
<keyword evidence="2" id="KW-1185">Reference proteome</keyword>
<organism evidence="1 2">
    <name type="scientific">Mesorhizobium qingshengii</name>
    <dbReference type="NCBI Taxonomy" id="1165689"/>
    <lineage>
        <taxon>Bacteria</taxon>
        <taxon>Pseudomonadati</taxon>
        <taxon>Pseudomonadota</taxon>
        <taxon>Alphaproteobacteria</taxon>
        <taxon>Hyphomicrobiales</taxon>
        <taxon>Phyllobacteriaceae</taxon>
        <taxon>Mesorhizobium</taxon>
    </lineage>
</organism>
<reference evidence="1" key="1">
    <citation type="submission" date="2022-11" db="EMBL/GenBank/DDBJ databases">
        <authorList>
            <person name="Coimbra C."/>
        </authorList>
    </citation>
    <scope>NUCLEOTIDE SEQUENCE</scope>
    <source>
        <strain evidence="1">Jales19</strain>
    </source>
</reference>
<dbReference type="EMBL" id="JAPFQA010000008">
    <property type="protein sequence ID" value="MCZ8546267.1"/>
    <property type="molecule type" value="Genomic_DNA"/>
</dbReference>
<dbReference type="RefSeq" id="WP_269906634.1">
    <property type="nucleotide sequence ID" value="NZ_JAPFQA010000008.1"/>
</dbReference>